<dbReference type="AlphaFoldDB" id="A0A6J8CUU3"/>
<comment type="similarity">
    <text evidence="1">Belongs to the IAP family.</text>
</comment>
<feature type="domain" description="RING-type" evidence="5">
    <location>
        <begin position="250"/>
        <end position="289"/>
    </location>
</feature>
<evidence type="ECO:0000313" key="7">
    <source>
        <dbReference type="Proteomes" id="UP000507470"/>
    </source>
</evidence>
<protein>
    <submittedName>
        <fullName evidence="6">BIRC7_8</fullName>
    </submittedName>
</protein>
<dbReference type="Gene3D" id="3.30.40.10">
    <property type="entry name" value="Zinc/RING finger domain, C3HC4 (zinc finger)"/>
    <property type="match status" value="1"/>
</dbReference>
<dbReference type="Gene3D" id="1.10.1170.10">
    <property type="entry name" value="Inhibitor Of Apoptosis Protein (2mihbC-IAP-1), Chain A"/>
    <property type="match status" value="1"/>
</dbReference>
<name>A0A6J8CUU3_MYTCO</name>
<dbReference type="SMART" id="SM00238">
    <property type="entry name" value="BIR"/>
    <property type="match status" value="1"/>
</dbReference>
<dbReference type="Proteomes" id="UP000507470">
    <property type="component" value="Unassembled WGS sequence"/>
</dbReference>
<dbReference type="GO" id="GO:0051726">
    <property type="term" value="P:regulation of cell cycle"/>
    <property type="evidence" value="ECO:0007669"/>
    <property type="project" value="TreeGrafter"/>
</dbReference>
<dbReference type="SMART" id="SM00184">
    <property type="entry name" value="RING"/>
    <property type="match status" value="1"/>
</dbReference>
<keyword evidence="3" id="KW-0862">Zinc</keyword>
<dbReference type="Pfam" id="PF13920">
    <property type="entry name" value="zf-C3HC4_3"/>
    <property type="match status" value="1"/>
</dbReference>
<dbReference type="InterPro" id="IPR001841">
    <property type="entry name" value="Znf_RING"/>
</dbReference>
<sequence>MEIESHIIQCSVDEPCSRNFTCTSNSYFTGTDKKSKVCCSGKSECFPVLNNESNIRIGQHGCAGSTIFHPYETEININSAPQQTHDLIENKQQQLFTQHARKQHGNRNESTSTRRAKFRSYSKYSIREQSFIGWTSDCVIPIWMFAKAGFFYKGFADIVACFECGIIHRRWQKDDDPVKKHILLQPECPYINDLMEEGIQSCEQLSRFGNDSCEENIEMRDVSKRRNNVAMSMCTSSSSQDTMTDTRLQCKICLTNPLQITIQPCGHFSMCESCYIHIRYENNRCPICRGPIKDTIRTFVP</sequence>
<gene>
    <name evidence="6" type="ORF">MCOR_33559</name>
</gene>
<keyword evidence="7" id="KW-1185">Reference proteome</keyword>
<evidence type="ECO:0000256" key="3">
    <source>
        <dbReference type="ARBA" id="ARBA00022833"/>
    </source>
</evidence>
<dbReference type="PANTHER" id="PTHR10044:SF139">
    <property type="entry name" value="DEATH-ASSOCIATED INHIBITOR OF APOPTOSIS 2"/>
    <property type="match status" value="1"/>
</dbReference>
<dbReference type="PROSITE" id="PS01282">
    <property type="entry name" value="BIR_REPEAT_1"/>
    <property type="match status" value="1"/>
</dbReference>
<dbReference type="CDD" id="cd00022">
    <property type="entry name" value="BIR"/>
    <property type="match status" value="1"/>
</dbReference>
<dbReference type="PANTHER" id="PTHR10044">
    <property type="entry name" value="INHIBITOR OF APOPTOSIS"/>
    <property type="match status" value="1"/>
</dbReference>
<dbReference type="GO" id="GO:0005737">
    <property type="term" value="C:cytoplasm"/>
    <property type="evidence" value="ECO:0007669"/>
    <property type="project" value="TreeGrafter"/>
</dbReference>
<dbReference type="GO" id="GO:0043027">
    <property type="term" value="F:cysteine-type endopeptidase inhibitor activity involved in apoptotic process"/>
    <property type="evidence" value="ECO:0007669"/>
    <property type="project" value="TreeGrafter"/>
</dbReference>
<keyword evidence="2 4" id="KW-0863">Zinc-finger</keyword>
<dbReference type="SUPFAM" id="SSF57924">
    <property type="entry name" value="Inhibitor of apoptosis (IAP) repeat"/>
    <property type="match status" value="1"/>
</dbReference>
<evidence type="ECO:0000256" key="2">
    <source>
        <dbReference type="ARBA" id="ARBA00022771"/>
    </source>
</evidence>
<evidence type="ECO:0000259" key="5">
    <source>
        <dbReference type="PROSITE" id="PS50089"/>
    </source>
</evidence>
<dbReference type="GO" id="GO:0043066">
    <property type="term" value="P:negative regulation of apoptotic process"/>
    <property type="evidence" value="ECO:0007669"/>
    <property type="project" value="TreeGrafter"/>
</dbReference>
<organism evidence="6 7">
    <name type="scientific">Mytilus coruscus</name>
    <name type="common">Sea mussel</name>
    <dbReference type="NCBI Taxonomy" id="42192"/>
    <lineage>
        <taxon>Eukaryota</taxon>
        <taxon>Metazoa</taxon>
        <taxon>Spiralia</taxon>
        <taxon>Lophotrochozoa</taxon>
        <taxon>Mollusca</taxon>
        <taxon>Bivalvia</taxon>
        <taxon>Autobranchia</taxon>
        <taxon>Pteriomorphia</taxon>
        <taxon>Mytilida</taxon>
        <taxon>Mytiloidea</taxon>
        <taxon>Mytilidae</taxon>
        <taxon>Mytilinae</taxon>
        <taxon>Mytilus</taxon>
    </lineage>
</organism>
<dbReference type="InterPro" id="IPR013083">
    <property type="entry name" value="Znf_RING/FYVE/PHD"/>
</dbReference>
<proteinExistence type="inferred from homology"/>
<dbReference type="GO" id="GO:0008270">
    <property type="term" value="F:zinc ion binding"/>
    <property type="evidence" value="ECO:0007669"/>
    <property type="project" value="UniProtKB-KW"/>
</dbReference>
<dbReference type="PROSITE" id="PS50089">
    <property type="entry name" value="ZF_RING_2"/>
    <property type="match status" value="1"/>
</dbReference>
<evidence type="ECO:0000256" key="1">
    <source>
        <dbReference type="ARBA" id="ARBA00006672"/>
    </source>
</evidence>
<dbReference type="PROSITE" id="PS50143">
    <property type="entry name" value="BIR_REPEAT_2"/>
    <property type="match status" value="1"/>
</dbReference>
<dbReference type="Pfam" id="PF00653">
    <property type="entry name" value="BIR"/>
    <property type="match status" value="1"/>
</dbReference>
<dbReference type="EMBL" id="CACVKT020005991">
    <property type="protein sequence ID" value="CAC5399286.1"/>
    <property type="molecule type" value="Genomic_DNA"/>
</dbReference>
<evidence type="ECO:0000256" key="4">
    <source>
        <dbReference type="PROSITE-ProRule" id="PRU00175"/>
    </source>
</evidence>
<accession>A0A6J8CUU3</accession>
<reference evidence="6 7" key="1">
    <citation type="submission" date="2020-06" db="EMBL/GenBank/DDBJ databases">
        <authorList>
            <person name="Li R."/>
            <person name="Bekaert M."/>
        </authorList>
    </citation>
    <scope>NUCLEOTIDE SEQUENCE [LARGE SCALE GENOMIC DNA]</scope>
    <source>
        <strain evidence="7">wild</strain>
    </source>
</reference>
<keyword evidence="2 4" id="KW-0479">Metal-binding</keyword>
<dbReference type="GO" id="GO:0005634">
    <property type="term" value="C:nucleus"/>
    <property type="evidence" value="ECO:0007669"/>
    <property type="project" value="TreeGrafter"/>
</dbReference>
<dbReference type="InterPro" id="IPR050784">
    <property type="entry name" value="IAP"/>
</dbReference>
<dbReference type="InterPro" id="IPR001370">
    <property type="entry name" value="BIR_rpt"/>
</dbReference>
<dbReference type="OrthoDB" id="6121444at2759"/>
<evidence type="ECO:0000313" key="6">
    <source>
        <dbReference type="EMBL" id="CAC5399286.1"/>
    </source>
</evidence>